<feature type="transmembrane region" description="Helical" evidence="7">
    <location>
        <begin position="290"/>
        <end position="306"/>
    </location>
</feature>
<dbReference type="OrthoDB" id="9766455at2"/>
<dbReference type="EMBL" id="OBQF01000004">
    <property type="protein sequence ID" value="SOC43127.1"/>
    <property type="molecule type" value="Genomic_DNA"/>
</dbReference>
<evidence type="ECO:0000256" key="4">
    <source>
        <dbReference type="ARBA" id="ARBA00022692"/>
    </source>
</evidence>
<comment type="similarity">
    <text evidence="2">Belongs to the concentrative nucleoside transporter (CNT) (TC 2.A.41) family.</text>
</comment>
<proteinExistence type="inferred from homology"/>
<feature type="transmembrane region" description="Helical" evidence="7">
    <location>
        <begin position="344"/>
        <end position="363"/>
    </location>
</feature>
<evidence type="ECO:0000256" key="2">
    <source>
        <dbReference type="ARBA" id="ARBA00009033"/>
    </source>
</evidence>
<evidence type="ECO:0000313" key="11">
    <source>
        <dbReference type="EMBL" id="SOC43127.1"/>
    </source>
</evidence>
<accession>A0A285UN42</accession>
<dbReference type="InterPro" id="IPR008276">
    <property type="entry name" value="C_nuclsd_transpt"/>
</dbReference>
<dbReference type="GO" id="GO:0005886">
    <property type="term" value="C:plasma membrane"/>
    <property type="evidence" value="ECO:0007669"/>
    <property type="project" value="UniProtKB-SubCell"/>
</dbReference>
<dbReference type="GO" id="GO:0005337">
    <property type="term" value="F:nucleoside transmembrane transporter activity"/>
    <property type="evidence" value="ECO:0007669"/>
    <property type="project" value="InterPro"/>
</dbReference>
<keyword evidence="4 7" id="KW-0812">Transmembrane</keyword>
<dbReference type="PANTHER" id="PTHR10590">
    <property type="entry name" value="SODIUM/NUCLEOSIDE COTRANSPORTER"/>
    <property type="match status" value="1"/>
</dbReference>
<keyword evidence="5 7" id="KW-1133">Transmembrane helix</keyword>
<feature type="transmembrane region" description="Helical" evidence="7">
    <location>
        <begin position="198"/>
        <end position="217"/>
    </location>
</feature>
<dbReference type="RefSeq" id="WP_097041442.1">
    <property type="nucleotide sequence ID" value="NZ_OBQF01000004.1"/>
</dbReference>
<evidence type="ECO:0000256" key="6">
    <source>
        <dbReference type="ARBA" id="ARBA00023136"/>
    </source>
</evidence>
<feature type="transmembrane region" description="Helical" evidence="7">
    <location>
        <begin position="255"/>
        <end position="278"/>
    </location>
</feature>
<dbReference type="Proteomes" id="UP000219412">
    <property type="component" value="Unassembled WGS sequence"/>
</dbReference>
<evidence type="ECO:0000313" key="12">
    <source>
        <dbReference type="Proteomes" id="UP000219412"/>
    </source>
</evidence>
<keyword evidence="6 7" id="KW-0472">Membrane</keyword>
<keyword evidence="3" id="KW-1003">Cell membrane</keyword>
<sequence>MSIVMGIVGLLFVMLLAWLASSNRKLALRKWKNILLLIALQILFAFLLLNTTWGQTFIGWLAAAFDHLLGFAREGGLFVFGDLMTDDAGDPVNVFLFNVLVPIIFISAIIGILSYTRILPLIIKGLGILLTRITGLPYIESYNGAASMMLGQSEVFVSLKNQLPRMTTPRLYTLAAQAMSSISLSIVGAFFTMLEPQFVLIAIVLNLFGIYVIVHIINPYEEEIVDDGAEISTKPEAGKSFFQVLGDYIIDGGKIVLIVGAMLIGFIALINLLNELFLLIPGSNFTFQDILGYIFMPIAFLIGIPWEDAQIAGSLMATKLITNEFVAIVEFQPIAEEVSRKTQAMLSVFMISFANFGSIGIIAGSVKGLHSESGDKVARFGLKLVYGATLVSLLTAAVVGFFF</sequence>
<feature type="domain" description="Concentrative nucleoside transporter N-terminal" evidence="8">
    <location>
        <begin position="8"/>
        <end position="83"/>
    </location>
</feature>
<reference evidence="12" key="1">
    <citation type="submission" date="2017-08" db="EMBL/GenBank/DDBJ databases">
        <authorList>
            <person name="Varghese N."/>
            <person name="Submissions S."/>
        </authorList>
    </citation>
    <scope>NUCLEOTIDE SEQUENCE [LARGE SCALE GENOMIC DNA]</scope>
    <source>
        <strain evidence="12">DSM 23173</strain>
    </source>
</reference>
<dbReference type="Pfam" id="PF01773">
    <property type="entry name" value="Nucleos_tra2_N"/>
    <property type="match status" value="1"/>
</dbReference>
<feature type="transmembrane region" description="Helical" evidence="7">
    <location>
        <begin position="34"/>
        <end position="50"/>
    </location>
</feature>
<organism evidence="11 12">
    <name type="scientific">Salinicoccus kekensis</name>
    <dbReference type="NCBI Taxonomy" id="714307"/>
    <lineage>
        <taxon>Bacteria</taxon>
        <taxon>Bacillati</taxon>
        <taxon>Bacillota</taxon>
        <taxon>Bacilli</taxon>
        <taxon>Bacillales</taxon>
        <taxon>Staphylococcaceae</taxon>
        <taxon>Salinicoccus</taxon>
    </lineage>
</organism>
<feature type="transmembrane region" description="Helical" evidence="7">
    <location>
        <begin position="384"/>
        <end position="402"/>
    </location>
</feature>
<comment type="subcellular location">
    <subcellularLocation>
        <location evidence="1">Cell membrane</location>
        <topology evidence="1">Multi-pass membrane protein</topology>
    </subcellularLocation>
</comment>
<dbReference type="InterPro" id="IPR011642">
    <property type="entry name" value="Gate_dom"/>
</dbReference>
<feature type="transmembrane region" description="Helical" evidence="7">
    <location>
        <begin position="171"/>
        <end position="191"/>
    </location>
</feature>
<dbReference type="PANTHER" id="PTHR10590:SF13">
    <property type="entry name" value="NUCLEOSIDE PERMEASE NUPC"/>
    <property type="match status" value="1"/>
</dbReference>
<dbReference type="AlphaFoldDB" id="A0A285UN42"/>
<evidence type="ECO:0000259" key="8">
    <source>
        <dbReference type="Pfam" id="PF01773"/>
    </source>
</evidence>
<dbReference type="InterPro" id="IPR002668">
    <property type="entry name" value="CNT_N_dom"/>
</dbReference>
<dbReference type="InterPro" id="IPR011657">
    <property type="entry name" value="CNT_C_dom"/>
</dbReference>
<evidence type="ECO:0000256" key="3">
    <source>
        <dbReference type="ARBA" id="ARBA00022475"/>
    </source>
</evidence>
<dbReference type="Pfam" id="PF07662">
    <property type="entry name" value="Nucleos_tra2_C"/>
    <property type="match status" value="1"/>
</dbReference>
<feature type="transmembrane region" description="Helical" evidence="7">
    <location>
        <begin position="92"/>
        <end position="114"/>
    </location>
</feature>
<dbReference type="GO" id="GO:0015293">
    <property type="term" value="F:symporter activity"/>
    <property type="evidence" value="ECO:0007669"/>
    <property type="project" value="TreeGrafter"/>
</dbReference>
<name>A0A285UN42_9STAP</name>
<evidence type="ECO:0000256" key="5">
    <source>
        <dbReference type="ARBA" id="ARBA00022989"/>
    </source>
</evidence>
<protein>
    <submittedName>
        <fullName evidence="11">Nucleoside transporter</fullName>
    </submittedName>
</protein>
<evidence type="ECO:0000259" key="10">
    <source>
        <dbReference type="Pfam" id="PF07670"/>
    </source>
</evidence>
<dbReference type="Pfam" id="PF07670">
    <property type="entry name" value="Gate"/>
    <property type="match status" value="1"/>
</dbReference>
<evidence type="ECO:0000256" key="7">
    <source>
        <dbReference type="SAM" id="Phobius"/>
    </source>
</evidence>
<feature type="domain" description="Concentrative nucleoside transporter C-terminal" evidence="9">
    <location>
        <begin position="199"/>
        <end position="400"/>
    </location>
</feature>
<gene>
    <name evidence="11" type="ORF">SAMN05878391_1885</name>
</gene>
<keyword evidence="12" id="KW-1185">Reference proteome</keyword>
<evidence type="ECO:0000256" key="1">
    <source>
        <dbReference type="ARBA" id="ARBA00004651"/>
    </source>
</evidence>
<evidence type="ECO:0000259" key="9">
    <source>
        <dbReference type="Pfam" id="PF07662"/>
    </source>
</evidence>
<feature type="domain" description="Nucleoside transporter/FeoB GTPase Gate" evidence="10">
    <location>
        <begin position="96"/>
        <end position="195"/>
    </location>
</feature>